<proteinExistence type="predicted"/>
<dbReference type="EMBL" id="FZOQ01000034">
    <property type="protein sequence ID" value="SNT23788.1"/>
    <property type="molecule type" value="Genomic_DNA"/>
</dbReference>
<evidence type="ECO:0000313" key="2">
    <source>
        <dbReference type="Proteomes" id="UP000198432"/>
    </source>
</evidence>
<sequence>MKLIDQGLTPTKALISCLEDYFEPENLHETERRRTPRKFELIENIRGRWTIGFEGVPDPKVLVCIFAFFETDQCRDGISKLIFNHGTPEAVTFEDVAGSLRGEFGETMAQAISFAAKEAKKRSEEDAVPRFYSLSHTRENPPFNLQMTNLGRLY</sequence>
<keyword evidence="2" id="KW-1185">Reference proteome</keyword>
<organism evidence="1 2">
    <name type="scientific">Pontibacter ummariensis</name>
    <dbReference type="NCBI Taxonomy" id="1610492"/>
    <lineage>
        <taxon>Bacteria</taxon>
        <taxon>Pseudomonadati</taxon>
        <taxon>Bacteroidota</taxon>
        <taxon>Cytophagia</taxon>
        <taxon>Cytophagales</taxon>
        <taxon>Hymenobacteraceae</taxon>
        <taxon>Pontibacter</taxon>
    </lineage>
</organism>
<protein>
    <submittedName>
        <fullName evidence="1">Uncharacterized protein</fullName>
    </submittedName>
</protein>
<reference evidence="2" key="1">
    <citation type="submission" date="2017-06" db="EMBL/GenBank/DDBJ databases">
        <authorList>
            <person name="Varghese N."/>
            <person name="Submissions S."/>
        </authorList>
    </citation>
    <scope>NUCLEOTIDE SEQUENCE [LARGE SCALE GENOMIC DNA]</scope>
    <source>
        <strain evidence="2">NKM1</strain>
    </source>
</reference>
<dbReference type="RefSeq" id="WP_089321618.1">
    <property type="nucleotide sequence ID" value="NZ_FZOQ01000034.1"/>
</dbReference>
<dbReference type="AlphaFoldDB" id="A0A239L1J6"/>
<gene>
    <name evidence="1" type="ORF">SAMN06296052_1344</name>
</gene>
<dbReference type="Proteomes" id="UP000198432">
    <property type="component" value="Unassembled WGS sequence"/>
</dbReference>
<accession>A0A239L1J6</accession>
<name>A0A239L1J6_9BACT</name>
<evidence type="ECO:0000313" key="1">
    <source>
        <dbReference type="EMBL" id="SNT23788.1"/>
    </source>
</evidence>